<keyword evidence="3 7" id="KW-0812">Transmembrane</keyword>
<dbReference type="InterPro" id="IPR006153">
    <property type="entry name" value="Cation/H_exchanger_TM"/>
</dbReference>
<gene>
    <name evidence="9" type="ORF">SAMN05216215_102895</name>
</gene>
<feature type="transmembrane region" description="Helical" evidence="7">
    <location>
        <begin position="296"/>
        <end position="316"/>
    </location>
</feature>
<feature type="transmembrane region" description="Helical" evidence="7">
    <location>
        <begin position="328"/>
        <end position="349"/>
    </location>
</feature>
<dbReference type="RefSeq" id="WP_093270411.1">
    <property type="nucleotide sequence ID" value="NZ_FNOK01000028.1"/>
</dbReference>
<evidence type="ECO:0000259" key="8">
    <source>
        <dbReference type="Pfam" id="PF00999"/>
    </source>
</evidence>
<dbReference type="GO" id="GO:0016020">
    <property type="term" value="C:membrane"/>
    <property type="evidence" value="ECO:0007669"/>
    <property type="project" value="UniProtKB-SubCell"/>
</dbReference>
<keyword evidence="2" id="KW-0813">Transport</keyword>
<proteinExistence type="predicted"/>
<sequence length="446" mass="46228">MHAVAPVTPVGGHSLLLFLLQIGLLLLVAVLLGRLAALVSLPPIVGELLTGIVLGPTLLGAVAPDWFAWLFPQETEQFHLLDAFGQVGVILLVGITGLQLDLGLIRKRGATAVRISLAGFIIPLGLGIGAGLLLPNAMLVPGSQRAVFATFLGIAMCVSAIPVIAKTLMDLKLLHRNVGQLVLISGTVDDVVGWLGLSVVTAMATTGLQMGGLARSIGALVLFVLAALVLGRPLVRAAMRATTRTPEPSTTIGAAVVLVVLVSTVTHALGLEAVFGALVAGMLIRTAGKEVLTRLAPLRAFVMAVLAPVFFATAGLRMDLTALVDPAVLGTAAVLLLIAVAGKFAGAYLGAWTSGLDRWEALAIGAGMNARGVVQLIVAMVGLRLGVLTTEMFTIIVLIAIVTSAMGPPILRMASARIEMTAGERLRLTEYEATLHSDVRPAVERT</sequence>
<evidence type="ECO:0000256" key="2">
    <source>
        <dbReference type="ARBA" id="ARBA00022448"/>
    </source>
</evidence>
<protein>
    <submittedName>
        <fullName evidence="9">Transporter, CPA2 family</fullName>
    </submittedName>
</protein>
<dbReference type="InterPro" id="IPR038770">
    <property type="entry name" value="Na+/solute_symporter_sf"/>
</dbReference>
<dbReference type="Proteomes" id="UP000199529">
    <property type="component" value="Unassembled WGS sequence"/>
</dbReference>
<feature type="transmembrane region" description="Helical" evidence="7">
    <location>
        <begin position="15"/>
        <end position="36"/>
    </location>
</feature>
<evidence type="ECO:0000313" key="10">
    <source>
        <dbReference type="Proteomes" id="UP000199529"/>
    </source>
</evidence>
<dbReference type="PANTHER" id="PTHR32468:SF0">
    <property type="entry name" value="K(+)_H(+) ANTIPORTER 1"/>
    <property type="match status" value="1"/>
</dbReference>
<feature type="transmembrane region" description="Helical" evidence="7">
    <location>
        <begin position="83"/>
        <end position="105"/>
    </location>
</feature>
<keyword evidence="6 7" id="KW-0472">Membrane</keyword>
<feature type="transmembrane region" description="Helical" evidence="7">
    <location>
        <begin position="146"/>
        <end position="165"/>
    </location>
</feature>
<dbReference type="OrthoDB" id="9793589at2"/>
<feature type="transmembrane region" description="Helical" evidence="7">
    <location>
        <begin position="392"/>
        <end position="411"/>
    </location>
</feature>
<feature type="transmembrane region" description="Helical" evidence="7">
    <location>
        <begin position="48"/>
        <end position="71"/>
    </location>
</feature>
<dbReference type="PANTHER" id="PTHR32468">
    <property type="entry name" value="CATION/H + ANTIPORTER"/>
    <property type="match status" value="1"/>
</dbReference>
<dbReference type="AlphaFoldDB" id="A0A1H3KM44"/>
<evidence type="ECO:0000313" key="9">
    <source>
        <dbReference type="EMBL" id="SDY53126.1"/>
    </source>
</evidence>
<evidence type="ECO:0000256" key="7">
    <source>
        <dbReference type="SAM" id="Phobius"/>
    </source>
</evidence>
<dbReference type="InterPro" id="IPR050794">
    <property type="entry name" value="CPA2_transporter"/>
</dbReference>
<evidence type="ECO:0000256" key="5">
    <source>
        <dbReference type="ARBA" id="ARBA00023065"/>
    </source>
</evidence>
<name>A0A1H3KM44_9PSEU</name>
<feature type="domain" description="Cation/H+ exchanger transmembrane" evidence="8">
    <location>
        <begin position="28"/>
        <end position="410"/>
    </location>
</feature>
<evidence type="ECO:0000256" key="6">
    <source>
        <dbReference type="ARBA" id="ARBA00023136"/>
    </source>
</evidence>
<dbReference type="GO" id="GO:1902600">
    <property type="term" value="P:proton transmembrane transport"/>
    <property type="evidence" value="ECO:0007669"/>
    <property type="project" value="InterPro"/>
</dbReference>
<keyword evidence="10" id="KW-1185">Reference proteome</keyword>
<organism evidence="9 10">
    <name type="scientific">Saccharopolyspora shandongensis</name>
    <dbReference type="NCBI Taxonomy" id="418495"/>
    <lineage>
        <taxon>Bacteria</taxon>
        <taxon>Bacillati</taxon>
        <taxon>Actinomycetota</taxon>
        <taxon>Actinomycetes</taxon>
        <taxon>Pseudonocardiales</taxon>
        <taxon>Pseudonocardiaceae</taxon>
        <taxon>Saccharopolyspora</taxon>
    </lineage>
</organism>
<dbReference type="Pfam" id="PF00999">
    <property type="entry name" value="Na_H_Exchanger"/>
    <property type="match status" value="1"/>
</dbReference>
<dbReference type="Gene3D" id="1.20.1530.20">
    <property type="match status" value="1"/>
</dbReference>
<evidence type="ECO:0000256" key="1">
    <source>
        <dbReference type="ARBA" id="ARBA00004141"/>
    </source>
</evidence>
<reference evidence="10" key="1">
    <citation type="submission" date="2016-10" db="EMBL/GenBank/DDBJ databases">
        <authorList>
            <person name="Varghese N."/>
            <person name="Submissions S."/>
        </authorList>
    </citation>
    <scope>NUCLEOTIDE SEQUENCE [LARGE SCALE GENOMIC DNA]</scope>
    <source>
        <strain evidence="10">CGMCC 4.3530</strain>
    </source>
</reference>
<keyword evidence="5" id="KW-0406">Ion transport</keyword>
<feature type="transmembrane region" description="Helical" evidence="7">
    <location>
        <begin position="112"/>
        <end position="134"/>
    </location>
</feature>
<keyword evidence="4 7" id="KW-1133">Transmembrane helix</keyword>
<comment type="subcellular location">
    <subcellularLocation>
        <location evidence="1">Membrane</location>
        <topology evidence="1">Multi-pass membrane protein</topology>
    </subcellularLocation>
</comment>
<dbReference type="EMBL" id="FNOK01000028">
    <property type="protein sequence ID" value="SDY53126.1"/>
    <property type="molecule type" value="Genomic_DNA"/>
</dbReference>
<accession>A0A1H3KM44</accession>
<dbReference type="STRING" id="418495.SAMN05216215_102895"/>
<evidence type="ECO:0000256" key="4">
    <source>
        <dbReference type="ARBA" id="ARBA00022989"/>
    </source>
</evidence>
<dbReference type="GO" id="GO:0015297">
    <property type="term" value="F:antiporter activity"/>
    <property type="evidence" value="ECO:0007669"/>
    <property type="project" value="InterPro"/>
</dbReference>
<feature type="transmembrane region" description="Helical" evidence="7">
    <location>
        <begin position="213"/>
        <end position="231"/>
    </location>
</feature>
<feature type="transmembrane region" description="Helical" evidence="7">
    <location>
        <begin position="361"/>
        <end position="386"/>
    </location>
</feature>
<evidence type="ECO:0000256" key="3">
    <source>
        <dbReference type="ARBA" id="ARBA00022692"/>
    </source>
</evidence>